<proteinExistence type="predicted"/>
<comment type="caution">
    <text evidence="1">The sequence shown here is derived from an EMBL/GenBank/DDBJ whole genome shotgun (WGS) entry which is preliminary data.</text>
</comment>
<gene>
    <name evidence="1" type="primary">Nqo1</name>
    <name evidence="1" type="ORF">DAT39_002811</name>
</gene>
<name>A0A8J4X7N9_CLAMG</name>
<accession>A0A8J4X7N9</accession>
<keyword evidence="2" id="KW-1185">Reference proteome</keyword>
<organism evidence="1 2">
    <name type="scientific">Clarias magur</name>
    <name type="common">Asian catfish</name>
    <name type="synonym">Macropteronotus magur</name>
    <dbReference type="NCBI Taxonomy" id="1594786"/>
    <lineage>
        <taxon>Eukaryota</taxon>
        <taxon>Metazoa</taxon>
        <taxon>Chordata</taxon>
        <taxon>Craniata</taxon>
        <taxon>Vertebrata</taxon>
        <taxon>Euteleostomi</taxon>
        <taxon>Actinopterygii</taxon>
        <taxon>Neopterygii</taxon>
        <taxon>Teleostei</taxon>
        <taxon>Ostariophysi</taxon>
        <taxon>Siluriformes</taxon>
        <taxon>Clariidae</taxon>
        <taxon>Clarias</taxon>
    </lineage>
</organism>
<reference evidence="1" key="1">
    <citation type="submission" date="2020-07" db="EMBL/GenBank/DDBJ databases">
        <title>Clarias magur genome sequencing, assembly and annotation.</title>
        <authorList>
            <person name="Kushwaha B."/>
            <person name="Kumar R."/>
            <person name="Das P."/>
            <person name="Joshi C.G."/>
            <person name="Kumar D."/>
            <person name="Nagpure N.S."/>
            <person name="Pandey M."/>
            <person name="Agarwal S."/>
            <person name="Srivastava S."/>
            <person name="Singh M."/>
            <person name="Sahoo L."/>
            <person name="Jayasankar P."/>
            <person name="Meher P.K."/>
            <person name="Koringa P.G."/>
            <person name="Iquebal M.A."/>
            <person name="Das S.P."/>
            <person name="Bit A."/>
            <person name="Patnaik S."/>
            <person name="Patel N."/>
            <person name="Shah T.M."/>
            <person name="Hinsu A."/>
            <person name="Jena J.K."/>
        </authorList>
    </citation>
    <scope>NUCLEOTIDE SEQUENCE</scope>
    <source>
        <strain evidence="1">CIFAMagur01</strain>
        <tissue evidence="1">Testis</tissue>
    </source>
</reference>
<dbReference type="EMBL" id="QNUK01000022">
    <property type="protein sequence ID" value="KAF5907472.1"/>
    <property type="molecule type" value="Genomic_DNA"/>
</dbReference>
<evidence type="ECO:0000313" key="1">
    <source>
        <dbReference type="EMBL" id="KAF5907472.1"/>
    </source>
</evidence>
<dbReference type="Proteomes" id="UP000727407">
    <property type="component" value="Unassembled WGS sequence"/>
</dbReference>
<sequence>MRRPAQCGRGDRSARLAEGRRMVKELEQYTRVRYTAAVKAAEWSSECAFLMPAPCASLVWRVDRAVCLASDTPIQSSLWSAEAGLSEDCRVREERMEAADSRPFKKFPLLMASGAPTMECTSVNKD</sequence>
<dbReference type="AlphaFoldDB" id="A0A8J4X7N9"/>
<protein>
    <submittedName>
        <fullName evidence="1">NAD(P)H dehydrogenase</fullName>
    </submittedName>
</protein>
<evidence type="ECO:0000313" key="2">
    <source>
        <dbReference type="Proteomes" id="UP000727407"/>
    </source>
</evidence>